<feature type="compositionally biased region" description="Polar residues" evidence="1">
    <location>
        <begin position="563"/>
        <end position="585"/>
    </location>
</feature>
<name>A0ABC8KA09_ERUVS</name>
<protein>
    <recommendedName>
        <fullName evidence="2">PWWP domain-containing protein</fullName>
    </recommendedName>
</protein>
<feature type="region of interest" description="Disordered" evidence="1">
    <location>
        <begin position="480"/>
        <end position="548"/>
    </location>
</feature>
<organism evidence="3 4">
    <name type="scientific">Eruca vesicaria subsp. sativa</name>
    <name type="common">Garden rocket</name>
    <name type="synonym">Eruca sativa</name>
    <dbReference type="NCBI Taxonomy" id="29727"/>
    <lineage>
        <taxon>Eukaryota</taxon>
        <taxon>Viridiplantae</taxon>
        <taxon>Streptophyta</taxon>
        <taxon>Embryophyta</taxon>
        <taxon>Tracheophyta</taxon>
        <taxon>Spermatophyta</taxon>
        <taxon>Magnoliopsida</taxon>
        <taxon>eudicotyledons</taxon>
        <taxon>Gunneridae</taxon>
        <taxon>Pentapetalae</taxon>
        <taxon>rosids</taxon>
        <taxon>malvids</taxon>
        <taxon>Brassicales</taxon>
        <taxon>Brassicaceae</taxon>
        <taxon>Brassiceae</taxon>
        <taxon>Eruca</taxon>
    </lineage>
</organism>
<evidence type="ECO:0000259" key="2">
    <source>
        <dbReference type="PROSITE" id="PS50812"/>
    </source>
</evidence>
<dbReference type="AlphaFoldDB" id="A0ABC8KA09"/>
<dbReference type="PANTHER" id="PTHR42851:SF19">
    <property type="entry name" value="PWWP DOMAIN-CONTAINING PROTEIN 2-RELATED"/>
    <property type="match status" value="1"/>
</dbReference>
<dbReference type="SMART" id="SM00293">
    <property type="entry name" value="PWWP"/>
    <property type="match status" value="1"/>
</dbReference>
<dbReference type="Gene3D" id="2.30.30.140">
    <property type="match status" value="1"/>
</dbReference>
<keyword evidence="4" id="KW-1185">Reference proteome</keyword>
<dbReference type="InterPro" id="IPR000313">
    <property type="entry name" value="PWWP_dom"/>
</dbReference>
<evidence type="ECO:0000313" key="4">
    <source>
        <dbReference type="Proteomes" id="UP001642260"/>
    </source>
</evidence>
<evidence type="ECO:0000256" key="1">
    <source>
        <dbReference type="SAM" id="MobiDB-lite"/>
    </source>
</evidence>
<evidence type="ECO:0000313" key="3">
    <source>
        <dbReference type="EMBL" id="CAH8354694.1"/>
    </source>
</evidence>
<feature type="region of interest" description="Disordered" evidence="1">
    <location>
        <begin position="37"/>
        <end position="58"/>
    </location>
</feature>
<feature type="compositionally biased region" description="Basic and acidic residues" evidence="1">
    <location>
        <begin position="494"/>
        <end position="505"/>
    </location>
</feature>
<feature type="region of interest" description="Disordered" evidence="1">
    <location>
        <begin position="409"/>
        <end position="450"/>
    </location>
</feature>
<gene>
    <name evidence="3" type="ORF">ERUC_LOCUS20449</name>
</gene>
<dbReference type="Proteomes" id="UP001642260">
    <property type="component" value="Unassembled WGS sequence"/>
</dbReference>
<comment type="caution">
    <text evidence="3">The sequence shown here is derived from an EMBL/GenBank/DDBJ whole genome shotgun (WGS) entry which is preliminary data.</text>
</comment>
<proteinExistence type="predicted"/>
<dbReference type="SUPFAM" id="SSF63748">
    <property type="entry name" value="Tudor/PWWP/MBT"/>
    <property type="match status" value="1"/>
</dbReference>
<accession>A0ABC8KA09</accession>
<dbReference type="PROSITE" id="PS50812">
    <property type="entry name" value="PWWP"/>
    <property type="match status" value="1"/>
</dbReference>
<dbReference type="PANTHER" id="PTHR42851">
    <property type="entry name" value="ALDOLASE-RELATED"/>
    <property type="match status" value="1"/>
</dbReference>
<dbReference type="CDD" id="cd05162">
    <property type="entry name" value="PWWP"/>
    <property type="match status" value="1"/>
</dbReference>
<feature type="compositionally biased region" description="Basic and acidic residues" evidence="1">
    <location>
        <begin position="417"/>
        <end position="441"/>
    </location>
</feature>
<feature type="compositionally biased region" description="Polar residues" evidence="1">
    <location>
        <begin position="523"/>
        <end position="537"/>
    </location>
</feature>
<feature type="compositionally biased region" description="Basic residues" evidence="1">
    <location>
        <begin position="506"/>
        <end position="522"/>
    </location>
</feature>
<feature type="region of interest" description="Disordered" evidence="1">
    <location>
        <begin position="562"/>
        <end position="624"/>
    </location>
</feature>
<dbReference type="Pfam" id="PF00855">
    <property type="entry name" value="PWWP"/>
    <property type="match status" value="1"/>
</dbReference>
<feature type="compositionally biased region" description="Pro residues" evidence="1">
    <location>
        <begin position="42"/>
        <end position="58"/>
    </location>
</feature>
<dbReference type="EMBL" id="CAKOAT010197376">
    <property type="protein sequence ID" value="CAH8354694.1"/>
    <property type="molecule type" value="Genomic_DNA"/>
</dbReference>
<reference evidence="3 4" key="1">
    <citation type="submission" date="2022-03" db="EMBL/GenBank/DDBJ databases">
        <authorList>
            <person name="Macdonald S."/>
            <person name="Ahmed S."/>
            <person name="Newling K."/>
        </authorList>
    </citation>
    <scope>NUCLEOTIDE SEQUENCE [LARGE SCALE GENOMIC DNA]</scope>
</reference>
<dbReference type="InterPro" id="IPR053063">
    <property type="entry name" value="PWWP_domain_containing_PDP"/>
</dbReference>
<sequence length="702" mass="77124">MLNLFATWTIPHNVTSYQKEKKTENKKPVSFWFGLTSSFTPKKPPPAAEQPQSQPPPPVFVLVLLMSTEQEILHSESDAVDDCKASRVEVGMSELPADPLSGQDQGLAASSAGGDLGITKEKESVNGGLDLDLETQNDVDVKTNKEVSVNGEKDSGGIQTELLVEKEVEGSDGSVKKGRKGENLDDMECFMGLEPHESKDESALENENDAPVTLKAKLSDSDLVWAKVRSHPWWPGQVFDASAATDKAKKHFKKGSFLVTYFGDCSFAWNDASKIKPFRQHFSQLAKQSSLPDFVDAVDFSLEEVSRRIEFGLACSCISEEVYEKVKTQKIINPGIREDSSRIQGGDKVSSAVFFEPKNLVSYVKRLACSPKYDASDELEFVSQRARLLAFSRWKGYTELPEFETLKGSVESAPKVSRTEKESRLSEVKKSAPEPKKDKQVYTKRRKTEGQDDCKQEGVFEYEDATVPKKREKTLAEFIAEKRLSKSNGKKRSHENAVVKPDGEKKRKIVQSKLPKSAKKIKTTLQAEDSGSPISPKNDQKITPKKARTSFGIGASILRVANQMHSSTPTGLVPCSKNSGSGKSLQNRRKPVSSSETPNGKANPISIGKPQSGELEHAVKETASTNIVEESMLKESRDLKGSSEEQMVNEDGKEAANVVGEMSTDDSNLTKEKITGSVLKEEIVNKNCSEGSVGCKEVSPAE</sequence>
<feature type="domain" description="PWWP" evidence="2">
    <location>
        <begin position="220"/>
        <end position="281"/>
    </location>
</feature>